<feature type="transmembrane region" description="Helical" evidence="1">
    <location>
        <begin position="50"/>
        <end position="70"/>
    </location>
</feature>
<keyword evidence="1" id="KW-0812">Transmembrane</keyword>
<name>A0AA40P958_9PSED</name>
<dbReference type="AlphaFoldDB" id="A0AA40P958"/>
<evidence type="ECO:0000313" key="2">
    <source>
        <dbReference type="EMBL" id="KPZ06511.1"/>
    </source>
</evidence>
<comment type="caution">
    <text evidence="2">The sequence shown here is derived from an EMBL/GenBank/DDBJ whole genome shotgun (WGS) entry which is preliminary data.</text>
</comment>
<accession>A0AA40P958</accession>
<protein>
    <submittedName>
        <fullName evidence="2">Uncharacterized protein</fullName>
    </submittedName>
</protein>
<evidence type="ECO:0000256" key="1">
    <source>
        <dbReference type="SAM" id="Phobius"/>
    </source>
</evidence>
<keyword evidence="1" id="KW-0472">Membrane</keyword>
<organism evidence="2 3">
    <name type="scientific">Pseudomonas tremae</name>
    <dbReference type="NCBI Taxonomy" id="200454"/>
    <lineage>
        <taxon>Bacteria</taxon>
        <taxon>Pseudomonadati</taxon>
        <taxon>Pseudomonadota</taxon>
        <taxon>Gammaproteobacteria</taxon>
        <taxon>Pseudomonadales</taxon>
        <taxon>Pseudomonadaceae</taxon>
        <taxon>Pseudomonas</taxon>
    </lineage>
</organism>
<dbReference type="EMBL" id="LJRO01000058">
    <property type="protein sequence ID" value="KPZ06511.1"/>
    <property type="molecule type" value="Genomic_DNA"/>
</dbReference>
<sequence>MAFCSQSSLKTLRSFNIRGARGLHRLAFHAIQVSDSRSHAMLKGFIGRDYLVLVIVASLVVVLLLGAGFTSRPSDWAGWMQAIGLIVGLIVAIAVPAIQRKQDAELAHKQLRDREVGYARRMQYLCGELSELQGRISLNLAHLRASDRHSLKFTLQDYLHRLFESHKQDLSDDRVVLAYELRQVANDLIDELDSGRNDRVVFLALEKRLQKLTHRCQVNAAMAERV</sequence>
<gene>
    <name evidence="2" type="ORF">ALO43_05083</name>
</gene>
<proteinExistence type="predicted"/>
<feature type="transmembrane region" description="Helical" evidence="1">
    <location>
        <begin position="76"/>
        <end position="98"/>
    </location>
</feature>
<keyword evidence="1" id="KW-1133">Transmembrane helix</keyword>
<evidence type="ECO:0000313" key="3">
    <source>
        <dbReference type="Proteomes" id="UP000050523"/>
    </source>
</evidence>
<reference evidence="2 3" key="1">
    <citation type="submission" date="2015-09" db="EMBL/GenBank/DDBJ databases">
        <title>Genome announcement of multiple Pseudomonas syringae strains.</title>
        <authorList>
            <person name="Thakur S."/>
            <person name="Wang P.W."/>
            <person name="Gong Y."/>
            <person name="Weir B.S."/>
            <person name="Guttman D.S."/>
        </authorList>
    </citation>
    <scope>NUCLEOTIDE SEQUENCE [LARGE SCALE GENOMIC DNA]</scope>
    <source>
        <strain evidence="2 3">ICMP9151</strain>
    </source>
</reference>
<dbReference type="Proteomes" id="UP000050523">
    <property type="component" value="Unassembled WGS sequence"/>
</dbReference>